<dbReference type="Proteomes" id="UP000184693">
    <property type="component" value="Unassembled WGS sequence"/>
</dbReference>
<keyword evidence="3" id="KW-0238">DNA-binding</keyword>
<dbReference type="InterPro" id="IPR000847">
    <property type="entry name" value="LysR_HTH_N"/>
</dbReference>
<organism evidence="6 7">
    <name type="scientific">Paraburkholderia phenazinium</name>
    <dbReference type="NCBI Taxonomy" id="60549"/>
    <lineage>
        <taxon>Bacteria</taxon>
        <taxon>Pseudomonadati</taxon>
        <taxon>Pseudomonadota</taxon>
        <taxon>Betaproteobacteria</taxon>
        <taxon>Burkholderiales</taxon>
        <taxon>Burkholderiaceae</taxon>
        <taxon>Paraburkholderia</taxon>
    </lineage>
</organism>
<gene>
    <name evidence="6" type="ORF">SAMN05444168_6389</name>
</gene>
<evidence type="ECO:0000313" key="7">
    <source>
        <dbReference type="Proteomes" id="UP000184693"/>
    </source>
</evidence>
<dbReference type="CDD" id="cd05466">
    <property type="entry name" value="PBP2_LTTR_substrate"/>
    <property type="match status" value="1"/>
</dbReference>
<dbReference type="PANTHER" id="PTHR30126">
    <property type="entry name" value="HTH-TYPE TRANSCRIPTIONAL REGULATOR"/>
    <property type="match status" value="1"/>
</dbReference>
<name>A0A1N6K8D8_9BURK</name>
<evidence type="ECO:0000256" key="1">
    <source>
        <dbReference type="ARBA" id="ARBA00009437"/>
    </source>
</evidence>
<keyword evidence="2" id="KW-0805">Transcription regulation</keyword>
<evidence type="ECO:0000256" key="3">
    <source>
        <dbReference type="ARBA" id="ARBA00023125"/>
    </source>
</evidence>
<reference evidence="6 7" key="1">
    <citation type="submission" date="2016-11" db="EMBL/GenBank/DDBJ databases">
        <authorList>
            <person name="Jaros S."/>
            <person name="Januszkiewicz K."/>
            <person name="Wedrychowicz H."/>
        </authorList>
    </citation>
    <scope>NUCLEOTIDE SEQUENCE [LARGE SCALE GENOMIC DNA]</scope>
    <source>
        <strain evidence="6 7">GAS86</strain>
    </source>
</reference>
<dbReference type="InterPro" id="IPR005119">
    <property type="entry name" value="LysR_subst-bd"/>
</dbReference>
<evidence type="ECO:0000259" key="5">
    <source>
        <dbReference type="PROSITE" id="PS50931"/>
    </source>
</evidence>
<dbReference type="GO" id="GO:0003700">
    <property type="term" value="F:DNA-binding transcription factor activity"/>
    <property type="evidence" value="ECO:0007669"/>
    <property type="project" value="InterPro"/>
</dbReference>
<evidence type="ECO:0000256" key="2">
    <source>
        <dbReference type="ARBA" id="ARBA00023015"/>
    </source>
</evidence>
<comment type="similarity">
    <text evidence="1">Belongs to the LysR transcriptional regulatory family.</text>
</comment>
<dbReference type="PROSITE" id="PS50931">
    <property type="entry name" value="HTH_LYSR"/>
    <property type="match status" value="1"/>
</dbReference>
<dbReference type="Pfam" id="PF00126">
    <property type="entry name" value="HTH_1"/>
    <property type="match status" value="1"/>
</dbReference>
<dbReference type="Gene3D" id="1.10.10.10">
    <property type="entry name" value="Winged helix-like DNA-binding domain superfamily/Winged helix DNA-binding domain"/>
    <property type="match status" value="1"/>
</dbReference>
<feature type="domain" description="HTH lysR-type" evidence="5">
    <location>
        <begin position="17"/>
        <end position="74"/>
    </location>
</feature>
<dbReference type="SUPFAM" id="SSF53850">
    <property type="entry name" value="Periplasmic binding protein-like II"/>
    <property type="match status" value="1"/>
</dbReference>
<sequence length="326" mass="35051">MPFSSAISSLSARDAAVNTRFVETFLTLARLGSFRATATAMHATPAAISLRIKTLEAELGVELIERSATEFQLTPDGERLLTHARSVVQATRSLQLAAQDDAQIATRLRLGVIETVVHSWLPDYVRMLNDEHSGIVVDLTVDVSAVLAPRLRAGELDLVLQVEGDGDPSVISTALASYPVRWIARRDLIPASRTKHVQTVLRKPVLTFGRGTAPQIAVEGIVSALARRAGAPLEETNVTCMPSVAVIVQLLRDGYGVAAVPALFVEPLLQSGELGELQVRPLPPPIVVAMCYRDDAAVGVLAAARVARNACDAYANTMGRQLIQRR</sequence>
<dbReference type="SUPFAM" id="SSF46785">
    <property type="entry name" value="Winged helix' DNA-binding domain"/>
    <property type="match status" value="1"/>
</dbReference>
<dbReference type="InterPro" id="IPR036388">
    <property type="entry name" value="WH-like_DNA-bd_sf"/>
</dbReference>
<dbReference type="GO" id="GO:0000976">
    <property type="term" value="F:transcription cis-regulatory region binding"/>
    <property type="evidence" value="ECO:0007669"/>
    <property type="project" value="TreeGrafter"/>
</dbReference>
<keyword evidence="4" id="KW-0804">Transcription</keyword>
<dbReference type="PANTHER" id="PTHR30126:SF77">
    <property type="entry name" value="TRANSCRIPTIONAL REGULATORY PROTEIN"/>
    <property type="match status" value="1"/>
</dbReference>
<proteinExistence type="inferred from homology"/>
<dbReference type="AlphaFoldDB" id="A0A1N6K8D8"/>
<evidence type="ECO:0000256" key="4">
    <source>
        <dbReference type="ARBA" id="ARBA00023163"/>
    </source>
</evidence>
<protein>
    <submittedName>
        <fullName evidence="6">Transcriptional regulator, LysR family</fullName>
    </submittedName>
</protein>
<evidence type="ECO:0000313" key="6">
    <source>
        <dbReference type="EMBL" id="SIO52854.1"/>
    </source>
</evidence>
<dbReference type="EMBL" id="FSRM01000002">
    <property type="protein sequence ID" value="SIO52854.1"/>
    <property type="molecule type" value="Genomic_DNA"/>
</dbReference>
<dbReference type="Gene3D" id="3.40.190.10">
    <property type="entry name" value="Periplasmic binding protein-like II"/>
    <property type="match status" value="2"/>
</dbReference>
<dbReference type="Pfam" id="PF03466">
    <property type="entry name" value="LysR_substrate"/>
    <property type="match status" value="1"/>
</dbReference>
<accession>A0A1N6K8D8</accession>
<dbReference type="InterPro" id="IPR036390">
    <property type="entry name" value="WH_DNA-bd_sf"/>
</dbReference>